<keyword evidence="3" id="KW-1185">Reference proteome</keyword>
<sequence length="135" mass="15101">MNREQGVSSLAMVLLLLILGSLMLQGMNQQQVSFTNRVAMESQSLQRQAVVQSAMEWGGVQSWLLQPAVQCRAYLSTQARVCLRVLSDDELLLIAQYEGVSLWRLGNIVEGRVVFSPQGWSDFCPLNKVLLCQMP</sequence>
<comment type="caution">
    <text evidence="2">The sequence shown here is derived from an EMBL/GenBank/DDBJ whole genome shotgun (WGS) entry which is preliminary data.</text>
</comment>
<organism evidence="2 3">
    <name type="scientific">Citrobacter enshiensis</name>
    <dbReference type="NCBI Taxonomy" id="2971264"/>
    <lineage>
        <taxon>Bacteria</taxon>
        <taxon>Pseudomonadati</taxon>
        <taxon>Pseudomonadota</taxon>
        <taxon>Gammaproteobacteria</taxon>
        <taxon>Enterobacterales</taxon>
        <taxon>Enterobacteriaceae</taxon>
        <taxon>Citrobacter</taxon>
    </lineage>
</organism>
<keyword evidence="1" id="KW-1133">Transmembrane helix</keyword>
<dbReference type="InterPro" id="IPR019652">
    <property type="entry name" value="DUF2509"/>
</dbReference>
<accession>A0ABT8PW19</accession>
<name>A0ABT8PW19_9ENTR</name>
<gene>
    <name evidence="2" type="ORF">Q0A17_13805</name>
</gene>
<evidence type="ECO:0000313" key="3">
    <source>
        <dbReference type="Proteomes" id="UP001174867"/>
    </source>
</evidence>
<protein>
    <submittedName>
        <fullName evidence="2">DUF2509 family protein</fullName>
    </submittedName>
</protein>
<evidence type="ECO:0000313" key="2">
    <source>
        <dbReference type="EMBL" id="MDN8600478.1"/>
    </source>
</evidence>
<dbReference type="NCBIfam" id="NF008569">
    <property type="entry name" value="PRK11521.1"/>
    <property type="match status" value="1"/>
</dbReference>
<dbReference type="EMBL" id="JAUJYW010000005">
    <property type="protein sequence ID" value="MDN8600478.1"/>
    <property type="molecule type" value="Genomic_DNA"/>
</dbReference>
<feature type="transmembrane region" description="Helical" evidence="1">
    <location>
        <begin position="6"/>
        <end position="24"/>
    </location>
</feature>
<reference evidence="2 3" key="1">
    <citation type="submission" date="2023-07" db="EMBL/GenBank/DDBJ databases">
        <title>Citrobacter selenititolerans sp. nov., isolated from seleniferous soil.</title>
        <authorList>
            <person name="Zhang S."/>
            <person name="Li K."/>
            <person name="Peng J."/>
            <person name="Wang H."/>
            <person name="Sun J."/>
            <person name="Guo Y."/>
        </authorList>
    </citation>
    <scope>NUCLEOTIDE SEQUENCE [LARGE SCALE GENOMIC DNA]</scope>
    <source>
        <strain evidence="2 3">S2-9</strain>
    </source>
</reference>
<evidence type="ECO:0000256" key="1">
    <source>
        <dbReference type="SAM" id="Phobius"/>
    </source>
</evidence>
<keyword evidence="1" id="KW-0472">Membrane</keyword>
<dbReference type="Proteomes" id="UP001174867">
    <property type="component" value="Unassembled WGS sequence"/>
</dbReference>
<dbReference type="Pfam" id="PF10713">
    <property type="entry name" value="DUF2509"/>
    <property type="match status" value="1"/>
</dbReference>
<dbReference type="RefSeq" id="WP_301699447.1">
    <property type="nucleotide sequence ID" value="NZ_JAUJYW010000005.1"/>
</dbReference>
<proteinExistence type="predicted"/>
<keyword evidence="1" id="KW-0812">Transmembrane</keyword>